<comment type="catalytic activity">
    <reaction evidence="1 11">
        <text>[eIF5A protein]-L-lysine + spermidine = [eIF5A protein]-deoxyhypusine + propane-1,3-diamine</text>
        <dbReference type="Rhea" id="RHEA:33299"/>
        <dbReference type="Rhea" id="RHEA-COMP:10143"/>
        <dbReference type="Rhea" id="RHEA-COMP:10144"/>
        <dbReference type="ChEBI" id="CHEBI:29969"/>
        <dbReference type="ChEBI" id="CHEBI:57484"/>
        <dbReference type="ChEBI" id="CHEBI:57834"/>
        <dbReference type="ChEBI" id="CHEBI:82657"/>
        <dbReference type="EC" id="2.5.1.46"/>
    </reaction>
</comment>
<protein>
    <recommendedName>
        <fullName evidence="10 11">Probable deoxyhypusine synthase</fullName>
        <shortName evidence="11">DHS</shortName>
        <ecNumber evidence="6 11">2.5.1.46</ecNumber>
    </recommendedName>
</protein>
<evidence type="ECO:0000313" key="13">
    <source>
        <dbReference type="EMBL" id="HIP57240.1"/>
    </source>
</evidence>
<comment type="pathway">
    <text evidence="4 11">Protein modification; eIF5A hypusination.</text>
</comment>
<evidence type="ECO:0000256" key="9">
    <source>
        <dbReference type="ARBA" id="ARBA00023256"/>
    </source>
</evidence>
<evidence type="ECO:0000256" key="7">
    <source>
        <dbReference type="ARBA" id="ARBA00022679"/>
    </source>
</evidence>
<dbReference type="PANTHER" id="PTHR11703:SF0">
    <property type="entry name" value="DEOXYHYPUSINE SYNTHASE"/>
    <property type="match status" value="1"/>
</dbReference>
<dbReference type="Gene3D" id="3.40.910.10">
    <property type="entry name" value="Deoxyhypusine synthase"/>
    <property type="match status" value="1"/>
</dbReference>
<keyword evidence="12" id="KW-0472">Membrane</keyword>
<reference evidence="13" key="1">
    <citation type="journal article" date="2020" name="ISME J.">
        <title>Gammaproteobacteria mediating utilization of methyl-, sulfur- and petroleum organic compounds in deep ocean hydrothermal plumes.</title>
        <authorList>
            <person name="Zhou Z."/>
            <person name="Liu Y."/>
            <person name="Pan J."/>
            <person name="Cron B.R."/>
            <person name="Toner B.M."/>
            <person name="Anantharaman K."/>
            <person name="Breier J.A."/>
            <person name="Dick G.J."/>
            <person name="Li M."/>
        </authorList>
    </citation>
    <scope>NUCLEOTIDE SEQUENCE</scope>
    <source>
        <strain evidence="13">SZUA-1435</strain>
    </source>
</reference>
<evidence type="ECO:0000256" key="3">
    <source>
        <dbReference type="ARBA" id="ARBA00002823"/>
    </source>
</evidence>
<dbReference type="NCBIfam" id="NF002294">
    <property type="entry name" value="PRK01221.1"/>
    <property type="match status" value="1"/>
</dbReference>
<evidence type="ECO:0000313" key="14">
    <source>
        <dbReference type="Proteomes" id="UP000605805"/>
    </source>
</evidence>
<keyword evidence="8 11" id="KW-0520">NAD</keyword>
<dbReference type="Pfam" id="PF01916">
    <property type="entry name" value="DS"/>
    <property type="match status" value="1"/>
</dbReference>
<organism evidence="13 14">
    <name type="scientific">Ignisphaera aggregans</name>
    <dbReference type="NCBI Taxonomy" id="334771"/>
    <lineage>
        <taxon>Archaea</taxon>
        <taxon>Thermoproteota</taxon>
        <taxon>Thermoprotei</taxon>
        <taxon>Desulfurococcales</taxon>
        <taxon>Desulfurococcaceae</taxon>
        <taxon>Ignisphaera</taxon>
    </lineage>
</organism>
<dbReference type="GO" id="GO:0034038">
    <property type="term" value="F:deoxyhypusine synthase activity"/>
    <property type="evidence" value="ECO:0007669"/>
    <property type="project" value="UniProtKB-UniRule"/>
</dbReference>
<keyword evidence="12" id="KW-0812">Transmembrane</keyword>
<dbReference type="InterPro" id="IPR029035">
    <property type="entry name" value="DHS-like_NAD/FAD-binding_dom"/>
</dbReference>
<dbReference type="InterPro" id="IPR036982">
    <property type="entry name" value="Deoxyhypusine_synthase_sf"/>
</dbReference>
<dbReference type="UniPathway" id="UPA00354"/>
<keyword evidence="7 11" id="KW-0808">Transferase</keyword>
<dbReference type="EMBL" id="DQTV01000074">
    <property type="protein sequence ID" value="HIP57240.1"/>
    <property type="molecule type" value="Genomic_DNA"/>
</dbReference>
<comment type="caution">
    <text evidence="13">The sequence shown here is derived from an EMBL/GenBank/DDBJ whole genome shotgun (WGS) entry which is preliminary data.</text>
</comment>
<evidence type="ECO:0000256" key="12">
    <source>
        <dbReference type="SAM" id="Phobius"/>
    </source>
</evidence>
<dbReference type="AlphaFoldDB" id="A0A832YT23"/>
<sequence length="309" mass="34693">MEEVRDVKLRKGMTLNELIDVYREIHGFMAAHLVKAVEILKKMMLEADVRILTFTANLVATGLRGILAQLIESRKFNVVITTAGAIDHDIARSFGGKYFKGEFDVDDGELYQRGIHRLGNVFIPVTNYGPIIEQKLFALLDVILQENDGKNSWGIRELLHEIGKRIQDQNSILRAAAIANVPIFVPGFLDGAFGTSLFIYSRFRKLVIDVFKDEQELADIIFHSKKLGALIIGGGISKHHAIWWAQFREGLDYVVYITTAVEWDGSLSGARPKEAVSWGKVRRDAHSVVVYADATLVLPIIAYHIMFPT</sequence>
<feature type="transmembrane region" description="Helical" evidence="12">
    <location>
        <begin position="288"/>
        <end position="306"/>
    </location>
</feature>
<name>A0A832YT23_9CREN</name>
<comment type="similarity">
    <text evidence="5 11">Belongs to the deoxyhypusine synthase family.</text>
</comment>
<evidence type="ECO:0000256" key="11">
    <source>
        <dbReference type="HAMAP-Rule" id="MF_00153"/>
    </source>
</evidence>
<dbReference type="FunFam" id="3.40.910.10:FF:000010">
    <property type="entry name" value="Deoxyhypusine synthase"/>
    <property type="match status" value="1"/>
</dbReference>
<evidence type="ECO:0000256" key="8">
    <source>
        <dbReference type="ARBA" id="ARBA00023027"/>
    </source>
</evidence>
<comment type="cofactor">
    <cofactor evidence="2 11">
        <name>NAD(+)</name>
        <dbReference type="ChEBI" id="CHEBI:57540"/>
    </cofactor>
</comment>
<keyword evidence="9 11" id="KW-0386">Hypusine biosynthesis</keyword>
<proteinExistence type="inferred from homology"/>
<keyword evidence="12" id="KW-1133">Transmembrane helix</keyword>
<evidence type="ECO:0000256" key="10">
    <source>
        <dbReference type="ARBA" id="ARBA00039467"/>
    </source>
</evidence>
<dbReference type="EC" id="2.5.1.46" evidence="6 11"/>
<dbReference type="PANTHER" id="PTHR11703">
    <property type="entry name" value="DEOXYHYPUSINE SYNTHASE"/>
    <property type="match status" value="1"/>
</dbReference>
<evidence type="ECO:0000256" key="6">
    <source>
        <dbReference type="ARBA" id="ARBA00012683"/>
    </source>
</evidence>
<feature type="active site" description="Nucleophile" evidence="11">
    <location>
        <position position="280"/>
    </location>
</feature>
<dbReference type="HAMAP" id="MF_00153">
    <property type="entry name" value="DHS"/>
    <property type="match status" value="1"/>
</dbReference>
<dbReference type="InterPro" id="IPR002773">
    <property type="entry name" value="Deoxyhypusine_synthase"/>
</dbReference>
<evidence type="ECO:0000256" key="5">
    <source>
        <dbReference type="ARBA" id="ARBA00009892"/>
    </source>
</evidence>
<dbReference type="GO" id="GO:0005737">
    <property type="term" value="C:cytoplasm"/>
    <property type="evidence" value="ECO:0007669"/>
    <property type="project" value="TreeGrafter"/>
</dbReference>
<dbReference type="InterPro" id="IPR022899">
    <property type="entry name" value="Deoxyhypus_synthase_arc"/>
</dbReference>
<gene>
    <name evidence="11" type="primary">dys</name>
    <name evidence="13" type="ORF">EYH02_04135</name>
</gene>
<dbReference type="SUPFAM" id="SSF52467">
    <property type="entry name" value="DHS-like NAD/FAD-binding domain"/>
    <property type="match status" value="1"/>
</dbReference>
<comment type="function">
    <text evidence="3 11">Catalyzes the NAD-dependent oxidative cleavage of spermidine and the subsequent transfer of the butylamine moiety of spermidine to the epsilon-amino group of a specific lysine residue of the eIF-5A precursor protein to form the intermediate deoxyhypusine residue.</text>
</comment>
<dbReference type="Proteomes" id="UP000605805">
    <property type="component" value="Unassembled WGS sequence"/>
</dbReference>
<evidence type="ECO:0000256" key="4">
    <source>
        <dbReference type="ARBA" id="ARBA00005041"/>
    </source>
</evidence>
<evidence type="ECO:0000256" key="2">
    <source>
        <dbReference type="ARBA" id="ARBA00001911"/>
    </source>
</evidence>
<accession>A0A832YT23</accession>
<evidence type="ECO:0000256" key="1">
    <source>
        <dbReference type="ARBA" id="ARBA00000952"/>
    </source>
</evidence>